<keyword evidence="5" id="KW-0835">Urea cycle</keyword>
<evidence type="ECO:0000256" key="10">
    <source>
        <dbReference type="ARBA" id="ARBA00047391"/>
    </source>
</evidence>
<gene>
    <name evidence="12" type="primary">rocF</name>
    <name evidence="12" type="ORF">Tcan_06332</name>
</gene>
<name>A0A0B2V9N2_TOXCA</name>
<comment type="caution">
    <text evidence="12">The sequence shown here is derived from an EMBL/GenBank/DDBJ whole genome shotgun (WGS) entry which is preliminary data.</text>
</comment>
<dbReference type="Gene3D" id="3.40.800.10">
    <property type="entry name" value="Ureohydrolase domain"/>
    <property type="match status" value="1"/>
</dbReference>
<comment type="similarity">
    <text evidence="11">Belongs to the arginase family.</text>
</comment>
<sequence length="312" mass="34342">MTLLQRSSLLFAVIRHASSKQIQLIGCGNGVGGRQLGCEYAAQIMRRSPLLKRCNIEHRWVTMIHEVPTGRQRAAIPGISKLAEQLAFAIQQRVLLNQHPVVIGGDHSCAIGTWSGLAGTLRHSGNIGLIWFDAHLDAHTPETSETGNVHGMPVAHLLGYGDKLLTSIFDDQPKIRPSNLVYIASRSYESAEKKLIDKIGAKIFSQHDVDELGCETVLNEAIKIAKKDTLGFGISIDMDGFREEDAPAVGTPEAGGVIADRFLEAIAKADLDKLLVTEFVEFLPRLDKAQRTEKLIIRLIEAIYGNKFSHHR</sequence>
<dbReference type="EC" id="3.5.3.1" evidence="3"/>
<evidence type="ECO:0000256" key="6">
    <source>
        <dbReference type="ARBA" id="ARBA00022503"/>
    </source>
</evidence>
<dbReference type="AlphaFoldDB" id="A0A0B2V9N2"/>
<dbReference type="GO" id="GO:0000050">
    <property type="term" value="P:urea cycle"/>
    <property type="evidence" value="ECO:0007669"/>
    <property type="project" value="UniProtKB-KW"/>
</dbReference>
<dbReference type="OrthoDB" id="9992747at2759"/>
<dbReference type="GO" id="GO:0005634">
    <property type="term" value="C:nucleus"/>
    <property type="evidence" value="ECO:0007669"/>
    <property type="project" value="TreeGrafter"/>
</dbReference>
<dbReference type="PANTHER" id="PTHR43782:SF3">
    <property type="entry name" value="ARGINASE"/>
    <property type="match status" value="1"/>
</dbReference>
<keyword evidence="13" id="KW-1185">Reference proteome</keyword>
<evidence type="ECO:0000313" key="12">
    <source>
        <dbReference type="EMBL" id="KHN78218.1"/>
    </source>
</evidence>
<dbReference type="GO" id="GO:0006525">
    <property type="term" value="P:arginine metabolic process"/>
    <property type="evidence" value="ECO:0007669"/>
    <property type="project" value="UniProtKB-KW"/>
</dbReference>
<keyword evidence="8" id="KW-0378">Hydrolase</keyword>
<dbReference type="GO" id="GO:0030145">
    <property type="term" value="F:manganese ion binding"/>
    <property type="evidence" value="ECO:0007669"/>
    <property type="project" value="TreeGrafter"/>
</dbReference>
<evidence type="ECO:0000256" key="8">
    <source>
        <dbReference type="ARBA" id="ARBA00022801"/>
    </source>
</evidence>
<dbReference type="InterPro" id="IPR006035">
    <property type="entry name" value="Ureohydrolase"/>
</dbReference>
<evidence type="ECO:0000256" key="4">
    <source>
        <dbReference type="ARBA" id="ARBA00018123"/>
    </source>
</evidence>
<dbReference type="PRINTS" id="PR00116">
    <property type="entry name" value="ARGINASE"/>
</dbReference>
<keyword evidence="9" id="KW-0464">Manganese</keyword>
<dbReference type="GO" id="GO:0004053">
    <property type="term" value="F:arginase activity"/>
    <property type="evidence" value="ECO:0007669"/>
    <property type="project" value="UniProtKB-EC"/>
</dbReference>
<dbReference type="STRING" id="6265.A0A0B2V9N2"/>
<dbReference type="Proteomes" id="UP000031036">
    <property type="component" value="Unassembled WGS sequence"/>
</dbReference>
<dbReference type="EMBL" id="JPKZ01002145">
    <property type="protein sequence ID" value="KHN78218.1"/>
    <property type="molecule type" value="Genomic_DNA"/>
</dbReference>
<organism evidence="12 13">
    <name type="scientific">Toxocara canis</name>
    <name type="common">Canine roundworm</name>
    <dbReference type="NCBI Taxonomy" id="6265"/>
    <lineage>
        <taxon>Eukaryota</taxon>
        <taxon>Metazoa</taxon>
        <taxon>Ecdysozoa</taxon>
        <taxon>Nematoda</taxon>
        <taxon>Chromadorea</taxon>
        <taxon>Rhabditida</taxon>
        <taxon>Spirurina</taxon>
        <taxon>Ascaridomorpha</taxon>
        <taxon>Ascaridoidea</taxon>
        <taxon>Toxocaridae</taxon>
        <taxon>Toxocara</taxon>
    </lineage>
</organism>
<evidence type="ECO:0000256" key="2">
    <source>
        <dbReference type="ARBA" id="ARBA00005098"/>
    </source>
</evidence>
<comment type="catalytic activity">
    <reaction evidence="10">
        <text>L-arginine + H2O = urea + L-ornithine</text>
        <dbReference type="Rhea" id="RHEA:20569"/>
        <dbReference type="ChEBI" id="CHEBI:15377"/>
        <dbReference type="ChEBI" id="CHEBI:16199"/>
        <dbReference type="ChEBI" id="CHEBI:32682"/>
        <dbReference type="ChEBI" id="CHEBI:46911"/>
        <dbReference type="EC" id="3.5.3.1"/>
    </reaction>
</comment>
<evidence type="ECO:0000256" key="9">
    <source>
        <dbReference type="ARBA" id="ARBA00023211"/>
    </source>
</evidence>
<evidence type="ECO:0000256" key="5">
    <source>
        <dbReference type="ARBA" id="ARBA00022436"/>
    </source>
</evidence>
<protein>
    <recommendedName>
        <fullName evidence="4">Arginase</fullName>
        <ecNumber evidence="3">3.5.3.1</ecNumber>
    </recommendedName>
</protein>
<evidence type="ECO:0000313" key="13">
    <source>
        <dbReference type="Proteomes" id="UP000031036"/>
    </source>
</evidence>
<keyword evidence="7" id="KW-0479">Metal-binding</keyword>
<dbReference type="PROSITE" id="PS51409">
    <property type="entry name" value="ARGINASE_2"/>
    <property type="match status" value="1"/>
</dbReference>
<keyword evidence="6" id="KW-0056">Arginine metabolism</keyword>
<evidence type="ECO:0000256" key="1">
    <source>
        <dbReference type="ARBA" id="ARBA00001936"/>
    </source>
</evidence>
<dbReference type="CDD" id="cd09989">
    <property type="entry name" value="Arginase"/>
    <property type="match status" value="1"/>
</dbReference>
<dbReference type="InterPro" id="IPR023696">
    <property type="entry name" value="Ureohydrolase_dom_sf"/>
</dbReference>
<dbReference type="Pfam" id="PF00491">
    <property type="entry name" value="Arginase"/>
    <property type="match status" value="1"/>
</dbReference>
<dbReference type="PANTHER" id="PTHR43782">
    <property type="entry name" value="ARGINASE"/>
    <property type="match status" value="1"/>
</dbReference>
<evidence type="ECO:0000256" key="11">
    <source>
        <dbReference type="PROSITE-ProRule" id="PRU00742"/>
    </source>
</evidence>
<dbReference type="GO" id="GO:0005829">
    <property type="term" value="C:cytosol"/>
    <property type="evidence" value="ECO:0007669"/>
    <property type="project" value="TreeGrafter"/>
</dbReference>
<dbReference type="InterPro" id="IPR014033">
    <property type="entry name" value="Arginase"/>
</dbReference>
<accession>A0A0B2V9N2</accession>
<proteinExistence type="inferred from homology"/>
<evidence type="ECO:0000256" key="3">
    <source>
        <dbReference type="ARBA" id="ARBA00012168"/>
    </source>
</evidence>
<dbReference type="OMA" id="CHTSAIG"/>
<comment type="cofactor">
    <cofactor evidence="1">
        <name>Mn(2+)</name>
        <dbReference type="ChEBI" id="CHEBI:29035"/>
    </cofactor>
</comment>
<reference evidence="12 13" key="1">
    <citation type="submission" date="2014-11" db="EMBL/GenBank/DDBJ databases">
        <title>Genetic blueprint of the zoonotic pathogen Toxocara canis.</title>
        <authorList>
            <person name="Zhu X.-Q."/>
            <person name="Korhonen P.K."/>
            <person name="Cai H."/>
            <person name="Young N.D."/>
            <person name="Nejsum P."/>
            <person name="von Samson-Himmelstjerna G."/>
            <person name="Boag P.R."/>
            <person name="Tan P."/>
            <person name="Li Q."/>
            <person name="Min J."/>
            <person name="Yang Y."/>
            <person name="Wang X."/>
            <person name="Fang X."/>
            <person name="Hall R.S."/>
            <person name="Hofmann A."/>
            <person name="Sternberg P.W."/>
            <person name="Jex A.R."/>
            <person name="Gasser R.B."/>
        </authorList>
    </citation>
    <scope>NUCLEOTIDE SEQUENCE [LARGE SCALE GENOMIC DNA]</scope>
    <source>
        <strain evidence="12">PN_DK_2014</strain>
    </source>
</reference>
<comment type="pathway">
    <text evidence="2">Nitrogen metabolism; urea cycle; L-ornithine and urea from L-arginine: step 1/1.</text>
</comment>
<evidence type="ECO:0000256" key="7">
    <source>
        <dbReference type="ARBA" id="ARBA00022723"/>
    </source>
</evidence>
<dbReference type="SUPFAM" id="SSF52768">
    <property type="entry name" value="Arginase/deacetylase"/>
    <property type="match status" value="1"/>
</dbReference>